<dbReference type="AlphaFoldDB" id="A0A1Q5UGN7"/>
<protein>
    <submittedName>
        <fullName evidence="2">Uncharacterized protein</fullName>
    </submittedName>
</protein>
<dbReference type="GO" id="GO:0020037">
    <property type="term" value="F:heme binding"/>
    <property type="evidence" value="ECO:0007669"/>
    <property type="project" value="InterPro"/>
</dbReference>
<feature type="non-terminal residue" evidence="2">
    <location>
        <position position="1"/>
    </location>
</feature>
<proteinExistence type="inferred from homology"/>
<dbReference type="SUPFAM" id="SSF48264">
    <property type="entry name" value="Cytochrome P450"/>
    <property type="match status" value="1"/>
</dbReference>
<accession>A0A1Q5UGN7</accession>
<evidence type="ECO:0000313" key="3">
    <source>
        <dbReference type="Proteomes" id="UP000186955"/>
    </source>
</evidence>
<dbReference type="PANTHER" id="PTHR24305:SF166">
    <property type="entry name" value="CYTOCHROME P450 12A4, MITOCHONDRIAL-RELATED"/>
    <property type="match status" value="1"/>
</dbReference>
<evidence type="ECO:0000256" key="1">
    <source>
        <dbReference type="ARBA" id="ARBA00010617"/>
    </source>
</evidence>
<reference evidence="2 3" key="1">
    <citation type="submission" date="2016-10" db="EMBL/GenBank/DDBJ databases">
        <title>Genome sequence of the ascomycete fungus Penicillium subrubescens.</title>
        <authorList>
            <person name="De Vries R.P."/>
            <person name="Peng M."/>
            <person name="Dilokpimol A."/>
            <person name="Hilden K."/>
            <person name="Makela M.R."/>
            <person name="Grigoriev I."/>
            <person name="Riley R."/>
            <person name="Granchi Z."/>
        </authorList>
    </citation>
    <scope>NUCLEOTIDE SEQUENCE [LARGE SCALE GENOMIC DNA]</scope>
    <source>
        <strain evidence="2 3">CBS 132785</strain>
    </source>
</reference>
<dbReference type="EMBL" id="MNBE01000276">
    <property type="protein sequence ID" value="OKP11613.1"/>
    <property type="molecule type" value="Genomic_DNA"/>
</dbReference>
<dbReference type="GO" id="GO:0005506">
    <property type="term" value="F:iron ion binding"/>
    <property type="evidence" value="ECO:0007669"/>
    <property type="project" value="InterPro"/>
</dbReference>
<dbReference type="Pfam" id="PF00067">
    <property type="entry name" value="p450"/>
    <property type="match status" value="1"/>
</dbReference>
<dbReference type="PANTHER" id="PTHR24305">
    <property type="entry name" value="CYTOCHROME P450"/>
    <property type="match status" value="1"/>
</dbReference>
<dbReference type="InterPro" id="IPR050121">
    <property type="entry name" value="Cytochrome_P450_monoxygenase"/>
</dbReference>
<dbReference type="GO" id="GO:0004497">
    <property type="term" value="F:monooxygenase activity"/>
    <property type="evidence" value="ECO:0007669"/>
    <property type="project" value="InterPro"/>
</dbReference>
<sequence length="92" mass="9842">QNAVIKESLCAGGGTTSPLSRVVPQGGATIWGCFVPGGTVVGFSSHFVHHAVDAFEQADKFIPERWLNGDSAGNEKFFVPFGRGLRRPLELN</sequence>
<dbReference type="Proteomes" id="UP000186955">
    <property type="component" value="Unassembled WGS sequence"/>
</dbReference>
<dbReference type="InterPro" id="IPR001128">
    <property type="entry name" value="Cyt_P450"/>
</dbReference>
<dbReference type="STRING" id="1316194.A0A1Q5UGN7"/>
<organism evidence="2 3">
    <name type="scientific">Penicillium subrubescens</name>
    <dbReference type="NCBI Taxonomy" id="1316194"/>
    <lineage>
        <taxon>Eukaryota</taxon>
        <taxon>Fungi</taxon>
        <taxon>Dikarya</taxon>
        <taxon>Ascomycota</taxon>
        <taxon>Pezizomycotina</taxon>
        <taxon>Eurotiomycetes</taxon>
        <taxon>Eurotiomycetidae</taxon>
        <taxon>Eurotiales</taxon>
        <taxon>Aspergillaceae</taxon>
        <taxon>Penicillium</taxon>
    </lineage>
</organism>
<comment type="caution">
    <text evidence="2">The sequence shown here is derived from an EMBL/GenBank/DDBJ whole genome shotgun (WGS) entry which is preliminary data.</text>
</comment>
<comment type="similarity">
    <text evidence="1">Belongs to the cytochrome P450 family.</text>
</comment>
<keyword evidence="3" id="KW-1185">Reference proteome</keyword>
<gene>
    <name evidence="2" type="ORF">PENSUB_2915</name>
</gene>
<dbReference type="Gene3D" id="1.10.630.10">
    <property type="entry name" value="Cytochrome P450"/>
    <property type="match status" value="1"/>
</dbReference>
<dbReference type="GO" id="GO:0043386">
    <property type="term" value="P:mycotoxin biosynthetic process"/>
    <property type="evidence" value="ECO:0007669"/>
    <property type="project" value="UniProtKB-ARBA"/>
</dbReference>
<evidence type="ECO:0000313" key="2">
    <source>
        <dbReference type="EMBL" id="OKP11613.1"/>
    </source>
</evidence>
<dbReference type="InterPro" id="IPR036396">
    <property type="entry name" value="Cyt_P450_sf"/>
</dbReference>
<dbReference type="GO" id="GO:0016705">
    <property type="term" value="F:oxidoreductase activity, acting on paired donors, with incorporation or reduction of molecular oxygen"/>
    <property type="evidence" value="ECO:0007669"/>
    <property type="project" value="InterPro"/>
</dbReference>
<name>A0A1Q5UGN7_9EURO</name>